<dbReference type="InterPro" id="IPR009016">
    <property type="entry name" value="Fe_hydrogenase"/>
</dbReference>
<dbReference type="GO" id="GO:0046872">
    <property type="term" value="F:metal ion binding"/>
    <property type="evidence" value="ECO:0007669"/>
    <property type="project" value="UniProtKB-KW"/>
</dbReference>
<dbReference type="Gene3D" id="3.40.950.10">
    <property type="entry name" value="Fe-only Hydrogenase (Larger Subunit), Chain L, domain 3"/>
    <property type="match status" value="2"/>
</dbReference>
<accession>A0A9D1SH42</accession>
<dbReference type="Proteomes" id="UP000824094">
    <property type="component" value="Unassembled WGS sequence"/>
</dbReference>
<dbReference type="InterPro" id="IPR007202">
    <property type="entry name" value="4Fe-4S_dom"/>
</dbReference>
<organism evidence="7 8">
    <name type="scientific">Candidatus Stercoripulliclostridium merdigallinarum</name>
    <dbReference type="NCBI Taxonomy" id="2840951"/>
    <lineage>
        <taxon>Bacteria</taxon>
        <taxon>Bacillati</taxon>
        <taxon>Bacillota</taxon>
        <taxon>Clostridia</taxon>
        <taxon>Eubacteriales</taxon>
        <taxon>Candidatus Stercoripulliclostridium</taxon>
    </lineage>
</organism>
<feature type="domain" description="4Fe-4S" evidence="6">
    <location>
        <begin position="365"/>
        <end position="412"/>
    </location>
</feature>
<evidence type="ECO:0000256" key="4">
    <source>
        <dbReference type="ARBA" id="ARBA00023014"/>
    </source>
</evidence>
<keyword evidence="4" id="KW-0411">Iron-sulfur</keyword>
<dbReference type="Pfam" id="PF02906">
    <property type="entry name" value="Fe_hyd_lg_C"/>
    <property type="match status" value="2"/>
</dbReference>
<keyword evidence="2" id="KW-0479">Metal-binding</keyword>
<keyword evidence="1" id="KW-0004">4Fe-4S</keyword>
<feature type="domain" description="4Fe-4S ferredoxin-type" evidence="5">
    <location>
        <begin position="36"/>
        <end position="64"/>
    </location>
</feature>
<evidence type="ECO:0000259" key="6">
    <source>
        <dbReference type="PROSITE" id="PS51656"/>
    </source>
</evidence>
<dbReference type="Gene3D" id="1.10.15.40">
    <property type="entry name" value="Electron transport complex subunit B, putative Fe-S cluster"/>
    <property type="match status" value="1"/>
</dbReference>
<dbReference type="InterPro" id="IPR050395">
    <property type="entry name" value="4Fe4S_Ferredoxin_RnfB"/>
</dbReference>
<dbReference type="InterPro" id="IPR017900">
    <property type="entry name" value="4Fe4S_Fe_S_CS"/>
</dbReference>
<reference evidence="7" key="1">
    <citation type="submission" date="2020-10" db="EMBL/GenBank/DDBJ databases">
        <authorList>
            <person name="Gilroy R."/>
        </authorList>
    </citation>
    <scope>NUCLEOTIDE SEQUENCE</scope>
    <source>
        <strain evidence="7">18911</strain>
    </source>
</reference>
<evidence type="ECO:0000259" key="5">
    <source>
        <dbReference type="PROSITE" id="PS51379"/>
    </source>
</evidence>
<dbReference type="Pfam" id="PF13237">
    <property type="entry name" value="Fer4_10"/>
    <property type="match status" value="1"/>
</dbReference>
<evidence type="ECO:0000313" key="8">
    <source>
        <dbReference type="Proteomes" id="UP000824094"/>
    </source>
</evidence>
<dbReference type="Pfam" id="PF04060">
    <property type="entry name" value="FeS"/>
    <property type="match status" value="1"/>
</dbReference>
<dbReference type="PROSITE" id="PS00198">
    <property type="entry name" value="4FE4S_FER_1"/>
    <property type="match status" value="2"/>
</dbReference>
<sequence>MDKSLHTVTLDRDKCKGCIACMKRCPTEAIRVRNGKAKVYYDRCIGCGECVRMCPHQAKLPAYDPLESIFKFKYRIAVPAPSLFGQFNNLDDVNLVLNALLELGFDDVFEVARGAELISEETRNLMREGKLKKPIISSACPAVLELIMMRYHSLLSHVIDLVSPADVALRLAREKAEKEGIPPEDIGVFFISPCPAKVYALKTGMGLNKPAADGVLSIGELYFKLLGVMSRLKDKPLKQLSKTGILGVRWAASGGESLGIYQNKYLAADGMENINNVLKAMEDGSLNYIDFVELGACPSGCVGGVLNVENPFVARVRIRALRDKLPPVANRLEETEKPREFYHWEQPPRAQDVYRLDSDFVVAMEKMQKIESIYRTLPHLDCGACGAPSCRAFAEDVARGETSYDMCTRRES</sequence>
<dbReference type="SUPFAM" id="SSF54862">
    <property type="entry name" value="4Fe-4S ferredoxins"/>
    <property type="match status" value="1"/>
</dbReference>
<dbReference type="GO" id="GO:0051539">
    <property type="term" value="F:4 iron, 4 sulfur cluster binding"/>
    <property type="evidence" value="ECO:0007669"/>
    <property type="project" value="UniProtKB-KW"/>
</dbReference>
<keyword evidence="3" id="KW-0408">Iron</keyword>
<reference evidence="7" key="2">
    <citation type="journal article" date="2021" name="PeerJ">
        <title>Extensive microbial diversity within the chicken gut microbiome revealed by metagenomics and culture.</title>
        <authorList>
            <person name="Gilroy R."/>
            <person name="Ravi A."/>
            <person name="Getino M."/>
            <person name="Pursley I."/>
            <person name="Horton D.L."/>
            <person name="Alikhan N.F."/>
            <person name="Baker D."/>
            <person name="Gharbi K."/>
            <person name="Hall N."/>
            <person name="Watson M."/>
            <person name="Adriaenssens E.M."/>
            <person name="Foster-Nyarko E."/>
            <person name="Jarju S."/>
            <person name="Secka A."/>
            <person name="Antonio M."/>
            <person name="Oren A."/>
            <person name="Chaudhuri R.R."/>
            <person name="La Ragione R."/>
            <person name="Hildebrand F."/>
            <person name="Pallen M.J."/>
        </authorList>
    </citation>
    <scope>NUCLEOTIDE SEQUENCE</scope>
    <source>
        <strain evidence="7">18911</strain>
    </source>
</reference>
<dbReference type="PROSITE" id="PS51379">
    <property type="entry name" value="4FE4S_FER_2"/>
    <property type="match status" value="2"/>
</dbReference>
<evidence type="ECO:0000313" key="7">
    <source>
        <dbReference type="EMBL" id="HIU59961.1"/>
    </source>
</evidence>
<dbReference type="Gene3D" id="3.30.70.20">
    <property type="match status" value="1"/>
</dbReference>
<dbReference type="PANTHER" id="PTHR43560:SF1">
    <property type="entry name" value="ION-TRANSLOCATING OXIDOREDUCTASE COMPLEX SUBUNIT B"/>
    <property type="match status" value="1"/>
</dbReference>
<feature type="domain" description="4Fe-4S ferredoxin-type" evidence="5">
    <location>
        <begin position="6"/>
        <end position="35"/>
    </location>
</feature>
<dbReference type="Gene3D" id="3.40.50.1780">
    <property type="match status" value="1"/>
</dbReference>
<evidence type="ECO:0000256" key="1">
    <source>
        <dbReference type="ARBA" id="ARBA00022485"/>
    </source>
</evidence>
<comment type="caution">
    <text evidence="7">The sequence shown here is derived from an EMBL/GenBank/DDBJ whole genome shotgun (WGS) entry which is preliminary data.</text>
</comment>
<proteinExistence type="predicted"/>
<dbReference type="EMBL" id="DVNF01000037">
    <property type="protein sequence ID" value="HIU59961.1"/>
    <property type="molecule type" value="Genomic_DNA"/>
</dbReference>
<dbReference type="InterPro" id="IPR017896">
    <property type="entry name" value="4Fe4S_Fe-S-bd"/>
</dbReference>
<dbReference type="AlphaFoldDB" id="A0A9D1SH42"/>
<dbReference type="PROSITE" id="PS51656">
    <property type="entry name" value="4FE4S"/>
    <property type="match status" value="1"/>
</dbReference>
<evidence type="ECO:0000256" key="2">
    <source>
        <dbReference type="ARBA" id="ARBA00022723"/>
    </source>
</evidence>
<gene>
    <name evidence="7" type="ORF">IAB05_01065</name>
</gene>
<dbReference type="PANTHER" id="PTHR43560">
    <property type="entry name" value="ION-TRANSLOCATING OXIDOREDUCTASE COMPLEX SUBUNIT B"/>
    <property type="match status" value="1"/>
</dbReference>
<dbReference type="InterPro" id="IPR004108">
    <property type="entry name" value="Fe_hydrogenase_lsu_C"/>
</dbReference>
<name>A0A9D1SH42_9FIRM</name>
<dbReference type="SUPFAM" id="SSF53920">
    <property type="entry name" value="Fe-only hydrogenase"/>
    <property type="match status" value="1"/>
</dbReference>
<protein>
    <submittedName>
        <fullName evidence="7">4Fe-4S binding protein</fullName>
    </submittedName>
</protein>
<evidence type="ECO:0000256" key="3">
    <source>
        <dbReference type="ARBA" id="ARBA00023004"/>
    </source>
</evidence>